<dbReference type="Pfam" id="PF12696">
    <property type="entry name" value="TraG-D_C"/>
    <property type="match status" value="1"/>
</dbReference>
<dbReference type="InterPro" id="IPR051162">
    <property type="entry name" value="T4SS_component"/>
</dbReference>
<sequence>MVHGISKNADLDPALLHREVRPFRYRIKDFFSIAGGAATAFLGCSVIITPWVGYGTLSDFMIFFGLIMLWLSKNNRRAYPLRRPMDPAELDPTVKLKKDQKKDPKKAAKARMGNGIILIGNDKVSGEAFWVSNDDARTHMLVFGSTGSGKTRFLLGLFYQALLLGSGVMYVDGKGDTTVFGLVFSMVRRLGREDDLLLINYLTGSKNPNTKDDGSRLSNTTNPFAYGPSEQLRSLVVSLMDDSGGGDDMWKGRASALLAALLDTLCYLRDSGEINMNVGQLRSHMPLDRVMELTQRRDLPEHAVTELKKYLLDLPGYTEDDALNGSLSAKCYEQHGYLTMQLTKVLAELSSTYGHIFNAPLGEIDYKDLVYNRRILFVMLPALEKDPGALSGLGKLVVAGVRSALAPALGEKVEGSHEEVMDAKPTNSDVPFLLILDEYGYYSVKGFSVVAAQARSLGISVVFAGQDFPSFQRTDEKEAMSITANTNIKIFMKLEDQGSTFDLARNRAGQGETAQTAGHEIKGEVFSGYADNQTTRTERRDRITIRDLVDQKPGQAHVMFGDLLVRCQLFYAEPRTSPEYRINRMLMVNTPRPDTIKQLSQARTSMAQAFQNGLQTSRLKHNELDAGLKALFRGYGLAMDRAQDQNSSARLALGLMEYQEQLLDETFIREVQGDKAPADNVVPLEKRRQEPRIEEDRPRHQSAPDARPALSKGDADSDELEQEIESGLPFLRAPYEADTSLKQEAQTIYKSLSDLINESIQEQIEESPEALSPKAKEAAMPMEQLKSLEKAHGRTDEEAEAEARRALGIIDERIQYPSDPQPSRLSEEVVSKTLEMMLKQLDRGGDGD</sequence>
<keyword evidence="4" id="KW-0614">Plasmid</keyword>
<reference evidence="4 5" key="1">
    <citation type="journal article" date="2011" name="PLoS Pathog.">
        <title>Dynamic evolution of pathogenicity revealed by sequencing and comparative genomics of 19 Pseudomonas syringae isolates.</title>
        <authorList>
            <person name="Baltrus D.A."/>
            <person name="Nishimura M.T."/>
            <person name="Romanchuk A."/>
            <person name="Chang J.H."/>
            <person name="Mukhtar M.S."/>
            <person name="Cherkis K."/>
            <person name="Roach J."/>
            <person name="Grant S.R."/>
            <person name="Jones C.D."/>
            <person name="Dangl J.L."/>
        </authorList>
    </citation>
    <scope>NUCLEOTIDE SEQUENCE [LARGE SCALE GENOMIC DNA]</scope>
    <source>
        <strain evidence="4 5">M301315</strain>
    </source>
</reference>
<keyword evidence="2" id="KW-1133">Transmembrane helix</keyword>
<feature type="compositionally biased region" description="Basic and acidic residues" evidence="1">
    <location>
        <begin position="684"/>
        <end position="699"/>
    </location>
</feature>
<keyword evidence="2" id="KW-0812">Transmembrane</keyword>
<dbReference type="Proteomes" id="UP000006426">
    <property type="component" value="Plasmid pmppla107"/>
</dbReference>
<feature type="domain" description="TraD/TraG TraM recognition site" evidence="3">
    <location>
        <begin position="431"/>
        <end position="541"/>
    </location>
</feature>
<evidence type="ECO:0000313" key="4">
    <source>
        <dbReference type="EMBL" id="AXH60387.1"/>
    </source>
</evidence>
<feature type="region of interest" description="Disordered" evidence="1">
    <location>
        <begin position="789"/>
        <end position="826"/>
    </location>
</feature>
<dbReference type="PANTHER" id="PTHR30121">
    <property type="entry name" value="UNCHARACTERIZED PROTEIN YJGR-RELATED"/>
    <property type="match status" value="1"/>
</dbReference>
<dbReference type="CDD" id="cd01127">
    <property type="entry name" value="TrwB_TraG_TraD_VirD4"/>
    <property type="match status" value="1"/>
</dbReference>
<feature type="compositionally biased region" description="Basic and acidic residues" evidence="1">
    <location>
        <begin position="789"/>
        <end position="814"/>
    </location>
</feature>
<proteinExistence type="predicted"/>
<gene>
    <name evidence="4" type="ORF">PLA107_035030</name>
</gene>
<evidence type="ECO:0000256" key="1">
    <source>
        <dbReference type="SAM" id="MobiDB-lite"/>
    </source>
</evidence>
<dbReference type="PANTHER" id="PTHR30121:SF6">
    <property type="entry name" value="SLR6007 PROTEIN"/>
    <property type="match status" value="1"/>
</dbReference>
<dbReference type="SUPFAM" id="SSF52540">
    <property type="entry name" value="P-loop containing nucleoside triphosphate hydrolases"/>
    <property type="match status" value="1"/>
</dbReference>
<accession>A0AAD0PX52</accession>
<dbReference type="RefSeq" id="WP_054068272.1">
    <property type="nucleotide sequence ID" value="NZ_CP031226.1"/>
</dbReference>
<dbReference type="Gene3D" id="3.40.50.300">
    <property type="entry name" value="P-loop containing nucleotide triphosphate hydrolases"/>
    <property type="match status" value="2"/>
</dbReference>
<dbReference type="EMBL" id="CP031226">
    <property type="protein sequence ID" value="AXH60387.1"/>
    <property type="molecule type" value="Genomic_DNA"/>
</dbReference>
<feature type="transmembrane region" description="Helical" evidence="2">
    <location>
        <begin position="30"/>
        <end position="48"/>
    </location>
</feature>
<evidence type="ECO:0000259" key="3">
    <source>
        <dbReference type="Pfam" id="PF12696"/>
    </source>
</evidence>
<name>A0AAD0PX52_PSEAV</name>
<geneLocation type="plasmid" evidence="5">
    <name>pmppla107</name>
</geneLocation>
<organism evidence="4 5">
    <name type="scientific">Pseudomonas amygdali pv. lachrymans str. M301315</name>
    <dbReference type="NCBI Taxonomy" id="629260"/>
    <lineage>
        <taxon>Bacteria</taxon>
        <taxon>Pseudomonadati</taxon>
        <taxon>Pseudomonadota</taxon>
        <taxon>Gammaproteobacteria</taxon>
        <taxon>Pseudomonadales</taxon>
        <taxon>Pseudomonadaceae</taxon>
        <taxon>Pseudomonas</taxon>
        <taxon>Pseudomonas amygdali</taxon>
    </lineage>
</organism>
<evidence type="ECO:0000256" key="2">
    <source>
        <dbReference type="SAM" id="Phobius"/>
    </source>
</evidence>
<dbReference type="InterPro" id="IPR032689">
    <property type="entry name" value="TraG-D_C"/>
</dbReference>
<feature type="region of interest" description="Disordered" evidence="1">
    <location>
        <begin position="678"/>
        <end position="722"/>
    </location>
</feature>
<dbReference type="AlphaFoldDB" id="A0AAD0PX52"/>
<evidence type="ECO:0000313" key="5">
    <source>
        <dbReference type="Proteomes" id="UP000006426"/>
    </source>
</evidence>
<feature type="transmembrane region" description="Helical" evidence="2">
    <location>
        <begin position="54"/>
        <end position="72"/>
    </location>
</feature>
<keyword evidence="2" id="KW-0472">Membrane</keyword>
<feature type="transmembrane region" description="Helical" evidence="2">
    <location>
        <begin position="153"/>
        <end position="171"/>
    </location>
</feature>
<protein>
    <submittedName>
        <fullName evidence="4">Phosphoesterase</fullName>
    </submittedName>
</protein>
<dbReference type="InterPro" id="IPR027417">
    <property type="entry name" value="P-loop_NTPase"/>
</dbReference>